<accession>A0A1H4XAR6</accession>
<dbReference type="Gene3D" id="1.10.357.10">
    <property type="entry name" value="Tetracycline Repressor, domain 2"/>
    <property type="match status" value="2"/>
</dbReference>
<evidence type="ECO:0000256" key="2">
    <source>
        <dbReference type="PROSITE-ProRule" id="PRU00335"/>
    </source>
</evidence>
<feature type="domain" description="HTH tetR-type" evidence="3">
    <location>
        <begin position="7"/>
        <end position="67"/>
    </location>
</feature>
<dbReference type="GO" id="GO:0003700">
    <property type="term" value="F:DNA-binding transcription factor activity"/>
    <property type="evidence" value="ECO:0007669"/>
    <property type="project" value="TreeGrafter"/>
</dbReference>
<dbReference type="PANTHER" id="PTHR30055">
    <property type="entry name" value="HTH-TYPE TRANSCRIPTIONAL REGULATOR RUTR"/>
    <property type="match status" value="1"/>
</dbReference>
<dbReference type="InterPro" id="IPR001647">
    <property type="entry name" value="HTH_TetR"/>
</dbReference>
<dbReference type="Pfam" id="PF00440">
    <property type="entry name" value="TetR_N"/>
    <property type="match status" value="2"/>
</dbReference>
<evidence type="ECO:0000313" key="4">
    <source>
        <dbReference type="EMBL" id="SED01794.1"/>
    </source>
</evidence>
<dbReference type="AlphaFoldDB" id="A0A1H4XAR6"/>
<evidence type="ECO:0000256" key="1">
    <source>
        <dbReference type="ARBA" id="ARBA00023125"/>
    </source>
</evidence>
<dbReference type="InterPro" id="IPR036271">
    <property type="entry name" value="Tet_transcr_reg_TetR-rel_C_sf"/>
</dbReference>
<reference evidence="5" key="1">
    <citation type="submission" date="2016-10" db="EMBL/GenBank/DDBJ databases">
        <authorList>
            <person name="Varghese N."/>
            <person name="Submissions S."/>
        </authorList>
    </citation>
    <scope>NUCLEOTIDE SEQUENCE [LARGE SCALE GENOMIC DNA]</scope>
    <source>
        <strain evidence="5">DSM 44498</strain>
    </source>
</reference>
<keyword evidence="1 2" id="KW-0238">DNA-binding</keyword>
<dbReference type="InterPro" id="IPR009057">
    <property type="entry name" value="Homeodomain-like_sf"/>
</dbReference>
<dbReference type="EMBL" id="FNSV01000005">
    <property type="protein sequence ID" value="SED01794.1"/>
    <property type="molecule type" value="Genomic_DNA"/>
</dbReference>
<proteinExistence type="predicted"/>
<dbReference type="PRINTS" id="PR00455">
    <property type="entry name" value="HTHTETR"/>
</dbReference>
<dbReference type="PANTHER" id="PTHR30055:SF237">
    <property type="entry name" value="TRANSCRIPTIONAL REPRESSOR MCE3R"/>
    <property type="match status" value="1"/>
</dbReference>
<feature type="DNA-binding region" description="H-T-H motif" evidence="2">
    <location>
        <begin position="30"/>
        <end position="49"/>
    </location>
</feature>
<dbReference type="GO" id="GO:0000976">
    <property type="term" value="F:transcription cis-regulatory region binding"/>
    <property type="evidence" value="ECO:0007669"/>
    <property type="project" value="TreeGrafter"/>
</dbReference>
<feature type="DNA-binding region" description="H-T-H motif" evidence="2">
    <location>
        <begin position="223"/>
        <end position="242"/>
    </location>
</feature>
<dbReference type="Proteomes" id="UP000183561">
    <property type="component" value="Unassembled WGS sequence"/>
</dbReference>
<dbReference type="SUPFAM" id="SSF46689">
    <property type="entry name" value="Homeodomain-like"/>
    <property type="match status" value="2"/>
</dbReference>
<dbReference type="PROSITE" id="PS50977">
    <property type="entry name" value="HTH_TETR_2"/>
    <property type="match status" value="2"/>
</dbReference>
<protein>
    <submittedName>
        <fullName evidence="4">DNA-binding transcriptional regulator, AcrR family</fullName>
    </submittedName>
</protein>
<keyword evidence="5" id="KW-1185">Reference proteome</keyword>
<dbReference type="InterPro" id="IPR050109">
    <property type="entry name" value="HTH-type_TetR-like_transc_reg"/>
</dbReference>
<evidence type="ECO:0000313" key="5">
    <source>
        <dbReference type="Proteomes" id="UP000183561"/>
    </source>
</evidence>
<name>A0A1H4XAR6_9NOCA</name>
<gene>
    <name evidence="4" type="ORF">SAMN04490239_6425</name>
</gene>
<organism evidence="4 5">
    <name type="scientific">Rhodococcus koreensis</name>
    <dbReference type="NCBI Taxonomy" id="99653"/>
    <lineage>
        <taxon>Bacteria</taxon>
        <taxon>Bacillati</taxon>
        <taxon>Actinomycetota</taxon>
        <taxon>Actinomycetes</taxon>
        <taxon>Mycobacteriales</taxon>
        <taxon>Nocardiaceae</taxon>
        <taxon>Rhodococcus</taxon>
    </lineage>
</organism>
<dbReference type="SUPFAM" id="SSF48498">
    <property type="entry name" value="Tetracyclin repressor-like, C-terminal domain"/>
    <property type="match status" value="1"/>
</dbReference>
<dbReference type="Gene3D" id="1.10.10.60">
    <property type="entry name" value="Homeodomain-like"/>
    <property type="match status" value="1"/>
</dbReference>
<feature type="domain" description="HTH tetR-type" evidence="3">
    <location>
        <begin position="200"/>
        <end position="260"/>
    </location>
</feature>
<evidence type="ECO:0000259" key="3">
    <source>
        <dbReference type="PROSITE" id="PS50977"/>
    </source>
</evidence>
<sequence>MATRRPGDRKQQILAAASELFREQGYHNVSVADVTTKVDIAASALYRHYRNKHDLLYYAVLAGLDSLQESVDGSKDLDSLLSTLSVTSTGRRGLPVLWQREARYLEDEPRAELRTRLRAVTSRVSGLVAGDRADLSAADCELLGVSVLAVFGSVSGHRFTLPRRRMEAVLLGLSERVARCPLGTGAPDAARPDAGIAIPLSRREQLVTEATRLFDERGYHTVNNEDIGEACGMSGPNVYNHFDAKIDLLVTAITRGFDRRALAARQALTRAGDPRQALTYLLGAHIAFVLEDSHLIGVMATELSHLPDNVRRACVQEQRDYLDLWARVLDAVRPGLDEAQALITISAVMTVVANAARTGRFRSRVDLADRLAEIGMAMLLDTSAPDDLAAVTGRAQVPVTQPADANVEEPPG</sequence>
<dbReference type="RefSeq" id="WP_244163718.1">
    <property type="nucleotide sequence ID" value="NZ_FNSV01000005.1"/>
</dbReference>